<organism evidence="3 4">
    <name type="scientific">candidate division WOR-3 bacterium</name>
    <dbReference type="NCBI Taxonomy" id="2052148"/>
    <lineage>
        <taxon>Bacteria</taxon>
        <taxon>Bacteria division WOR-3</taxon>
    </lineage>
</organism>
<dbReference type="NCBIfam" id="TIGR00666">
    <property type="entry name" value="PBP4"/>
    <property type="match status" value="1"/>
</dbReference>
<dbReference type="GO" id="GO:0006508">
    <property type="term" value="P:proteolysis"/>
    <property type="evidence" value="ECO:0007669"/>
    <property type="project" value="InterPro"/>
</dbReference>
<dbReference type="PANTHER" id="PTHR30023:SF0">
    <property type="entry name" value="PENICILLIN-SENSITIVE CARBOXYPEPTIDASE A"/>
    <property type="match status" value="1"/>
</dbReference>
<keyword evidence="2 3" id="KW-0378">Hydrolase</keyword>
<evidence type="ECO:0000313" key="4">
    <source>
        <dbReference type="Proteomes" id="UP000885826"/>
    </source>
</evidence>
<dbReference type="Gene3D" id="3.50.80.20">
    <property type="entry name" value="D-Ala-D-Ala carboxypeptidase C, peptidase S13"/>
    <property type="match status" value="1"/>
</dbReference>
<dbReference type="Proteomes" id="UP000885826">
    <property type="component" value="Unassembled WGS sequence"/>
</dbReference>
<gene>
    <name evidence="3" type="primary">dacB</name>
    <name evidence="3" type="ORF">ENI34_06140</name>
</gene>
<dbReference type="InterPro" id="IPR000667">
    <property type="entry name" value="Peptidase_S13"/>
</dbReference>
<dbReference type="EC" id="3.4.16.4" evidence="3"/>
<name>A0A9C9EML1_UNCW3</name>
<proteinExistence type="inferred from homology"/>
<comment type="similarity">
    <text evidence="1">Belongs to the peptidase S13 family.</text>
</comment>
<dbReference type="SUPFAM" id="SSF56601">
    <property type="entry name" value="beta-lactamase/transpeptidase-like"/>
    <property type="match status" value="1"/>
</dbReference>
<dbReference type="PANTHER" id="PTHR30023">
    <property type="entry name" value="D-ALANYL-D-ALANINE CARBOXYPEPTIDASE"/>
    <property type="match status" value="1"/>
</dbReference>
<sequence>MILMIYLFSLVSLDSILNQADLGSANYGIYVLNLSNDSVVYARFSQKLLIPASNMKIVTSGAGLFFLGPEHRFKTRLGFQGKIEKDRLKGDLVIIGGGDPMLELEDLEQFILALKNRKIKEIEGDIILDDTYFTELSLNGNNFRFERLPVGWAWHYLDARYAPEVSALSINKNCVNVRIEATRVGDYADVVIEPETEYVKLINDMRTKEGEDSIIILRRPEANIIYVSGGIGAGHTRNIEVSVKDPALFFGTCFKERLLKEGIEFKGRLRRAFEPAVQSGPLVILDSIVSEPLLHILHELNVESVNLYAETLLKTLGARYYGEGSFVAGIRMLKRFLAVCGADTGRVSLWDGSGLSRHNLISPYQISLVLRYLYLSRYASAFFELLPSSGEGTLERRFQDFDGYLRAKTGTLHAVSCLSGYLHINDTDYCFSMLFNNFVRPRKEIERLQEEIIRALYENLTGDGTELQSKE</sequence>
<dbReference type="GO" id="GO:0009002">
    <property type="term" value="F:serine-type D-Ala-D-Ala carboxypeptidase activity"/>
    <property type="evidence" value="ECO:0007669"/>
    <property type="project" value="UniProtKB-EC"/>
</dbReference>
<dbReference type="Gene3D" id="3.40.710.10">
    <property type="entry name" value="DD-peptidase/beta-lactamase superfamily"/>
    <property type="match status" value="2"/>
</dbReference>
<dbReference type="PRINTS" id="PR00922">
    <property type="entry name" value="DADACBPTASE3"/>
</dbReference>
<evidence type="ECO:0000256" key="2">
    <source>
        <dbReference type="ARBA" id="ARBA00022801"/>
    </source>
</evidence>
<dbReference type="Pfam" id="PF02113">
    <property type="entry name" value="Peptidase_S13"/>
    <property type="match status" value="1"/>
</dbReference>
<dbReference type="InterPro" id="IPR012338">
    <property type="entry name" value="Beta-lactam/transpept-like"/>
</dbReference>
<evidence type="ECO:0000313" key="3">
    <source>
        <dbReference type="EMBL" id="HEC78705.1"/>
    </source>
</evidence>
<keyword evidence="3" id="KW-0121">Carboxypeptidase</keyword>
<dbReference type="GO" id="GO:0000270">
    <property type="term" value="P:peptidoglycan metabolic process"/>
    <property type="evidence" value="ECO:0007669"/>
    <property type="project" value="TreeGrafter"/>
</dbReference>
<evidence type="ECO:0000256" key="1">
    <source>
        <dbReference type="ARBA" id="ARBA00006096"/>
    </source>
</evidence>
<reference evidence="3" key="1">
    <citation type="journal article" date="2020" name="mSystems">
        <title>Genome- and Community-Level Interaction Insights into Carbon Utilization and Element Cycling Functions of Hydrothermarchaeota in Hydrothermal Sediment.</title>
        <authorList>
            <person name="Zhou Z."/>
            <person name="Liu Y."/>
            <person name="Xu W."/>
            <person name="Pan J."/>
            <person name="Luo Z.H."/>
            <person name="Li M."/>
        </authorList>
    </citation>
    <scope>NUCLEOTIDE SEQUENCE</scope>
    <source>
        <strain evidence="3">HyVt-388</strain>
    </source>
</reference>
<protein>
    <submittedName>
        <fullName evidence="3">D-alanyl-D-alanine carboxypeptidase/D-alanyl-D-alanine-endopeptidase</fullName>
        <ecNumber evidence="3">3.4.16.4</ecNumber>
    </submittedName>
</protein>
<keyword evidence="3" id="KW-0645">Protease</keyword>
<accession>A0A9C9EML1</accession>
<dbReference type="AlphaFoldDB" id="A0A9C9EML1"/>
<dbReference type="EMBL" id="DRIG01000064">
    <property type="protein sequence ID" value="HEC78705.1"/>
    <property type="molecule type" value="Genomic_DNA"/>
</dbReference>
<comment type="caution">
    <text evidence="3">The sequence shown here is derived from an EMBL/GenBank/DDBJ whole genome shotgun (WGS) entry which is preliminary data.</text>
</comment>